<keyword evidence="2 8" id="KW-0812">Transmembrane</keyword>
<evidence type="ECO:0000256" key="6">
    <source>
        <dbReference type="ARBA" id="ARBA00023170"/>
    </source>
</evidence>
<evidence type="ECO:0000256" key="5">
    <source>
        <dbReference type="ARBA" id="ARBA00023136"/>
    </source>
</evidence>
<dbReference type="OrthoDB" id="9983318at2759"/>
<name>A0A8B8DJE1_CRAVI</name>
<organism evidence="10 11">
    <name type="scientific">Crassostrea virginica</name>
    <name type="common">Eastern oyster</name>
    <dbReference type="NCBI Taxonomy" id="6565"/>
    <lineage>
        <taxon>Eukaryota</taxon>
        <taxon>Metazoa</taxon>
        <taxon>Spiralia</taxon>
        <taxon>Lophotrochozoa</taxon>
        <taxon>Mollusca</taxon>
        <taxon>Bivalvia</taxon>
        <taxon>Autobranchia</taxon>
        <taxon>Pteriomorphia</taxon>
        <taxon>Ostreida</taxon>
        <taxon>Ostreoidea</taxon>
        <taxon>Ostreidae</taxon>
        <taxon>Crassostrea</taxon>
    </lineage>
</organism>
<evidence type="ECO:0000256" key="8">
    <source>
        <dbReference type="SAM" id="Phobius"/>
    </source>
</evidence>
<dbReference type="GO" id="GO:0004930">
    <property type="term" value="F:G protein-coupled receptor activity"/>
    <property type="evidence" value="ECO:0007669"/>
    <property type="project" value="UniProtKB-KW"/>
</dbReference>
<feature type="domain" description="G-protein coupled receptors family 1 profile" evidence="9">
    <location>
        <begin position="72"/>
        <end position="338"/>
    </location>
</feature>
<dbReference type="GeneID" id="111127025"/>
<evidence type="ECO:0000256" key="1">
    <source>
        <dbReference type="ARBA" id="ARBA00004141"/>
    </source>
</evidence>
<protein>
    <submittedName>
        <fullName evidence="11">Neuromedin-U receptor 2-like</fullName>
    </submittedName>
</protein>
<evidence type="ECO:0000259" key="9">
    <source>
        <dbReference type="PROSITE" id="PS50262"/>
    </source>
</evidence>
<dbReference type="Pfam" id="PF00001">
    <property type="entry name" value="7tm_1"/>
    <property type="match status" value="1"/>
</dbReference>
<comment type="subcellular location">
    <subcellularLocation>
        <location evidence="1">Membrane</location>
        <topology evidence="1">Multi-pass membrane protein</topology>
    </subcellularLocation>
</comment>
<dbReference type="RefSeq" id="XP_022327714.1">
    <property type="nucleotide sequence ID" value="XM_022472006.1"/>
</dbReference>
<proteinExistence type="predicted"/>
<dbReference type="PANTHER" id="PTHR24243:SF230">
    <property type="entry name" value="G-PROTEIN COUPLED RECEPTORS FAMILY 1 PROFILE DOMAIN-CONTAINING PROTEIN"/>
    <property type="match status" value="1"/>
</dbReference>
<dbReference type="InterPro" id="IPR000276">
    <property type="entry name" value="GPCR_Rhodpsn"/>
</dbReference>
<feature type="transmembrane region" description="Helical" evidence="8">
    <location>
        <begin position="178"/>
        <end position="197"/>
    </location>
</feature>
<feature type="transmembrane region" description="Helical" evidence="8">
    <location>
        <begin position="91"/>
        <end position="114"/>
    </location>
</feature>
<dbReference type="Gene3D" id="1.20.1070.10">
    <property type="entry name" value="Rhodopsin 7-helix transmembrane proteins"/>
    <property type="match status" value="1"/>
</dbReference>
<reference evidence="11" key="1">
    <citation type="submission" date="2025-08" db="UniProtKB">
        <authorList>
            <consortium name="RefSeq"/>
        </authorList>
    </citation>
    <scope>IDENTIFICATION</scope>
    <source>
        <tissue evidence="11">Whole sample</tissue>
    </source>
</reference>
<sequence length="395" mass="45542">MASISDARNQTFMNPLMENNLTNNLTFEQRWFREGNVSSANTEESYVESLNSVSAYLWIIFSPIFLFVGVFGNILNLFVLRRMHFEKNPTLTLLFLLSFTDMTVLLVGLPRYWAQNALGFDLRTVSQFSCKLSLFLIYISMQLSSWILVMVSVIRMVKTVLPIRYPRKKFRVTRKNTLIAFGIVVISLFIVNFHFFVTNGVVTEDGEASCTSLTPDFFNFDEYVFVYIDFLVLSIFPAFVIVVCNVLIYLVLKEMKQRRLSSASTDKVTSNSVSRVTRMLFVTSSYFVIATVPISVHFIVDSYVRPDSDDLTGAQLDMSNTVLYLFQYSHFVINFYCYTVTNKRFRRTVQKLKVEMKNSWPRIWRQSRVPSDSYDVNSTIDSNKKASLSAVSKST</sequence>
<evidence type="ECO:0000313" key="11">
    <source>
        <dbReference type="RefSeq" id="XP_022327714.1"/>
    </source>
</evidence>
<dbReference type="AlphaFoldDB" id="A0A8B8DJE1"/>
<dbReference type="KEGG" id="cvn:111127025"/>
<evidence type="ECO:0000256" key="3">
    <source>
        <dbReference type="ARBA" id="ARBA00022989"/>
    </source>
</evidence>
<feature type="transmembrane region" description="Helical" evidence="8">
    <location>
        <begin position="224"/>
        <end position="252"/>
    </location>
</feature>
<feature type="transmembrane region" description="Helical" evidence="8">
    <location>
        <begin position="55"/>
        <end position="79"/>
    </location>
</feature>
<dbReference type="PROSITE" id="PS50262">
    <property type="entry name" value="G_PROTEIN_RECEP_F1_2"/>
    <property type="match status" value="1"/>
</dbReference>
<keyword evidence="4" id="KW-0297">G-protein coupled receptor</keyword>
<keyword evidence="3 8" id="KW-1133">Transmembrane helix</keyword>
<evidence type="ECO:0000256" key="2">
    <source>
        <dbReference type="ARBA" id="ARBA00022692"/>
    </source>
</evidence>
<keyword evidence="7" id="KW-0807">Transducer</keyword>
<dbReference type="GO" id="GO:0005886">
    <property type="term" value="C:plasma membrane"/>
    <property type="evidence" value="ECO:0007669"/>
    <property type="project" value="TreeGrafter"/>
</dbReference>
<dbReference type="PANTHER" id="PTHR24243">
    <property type="entry name" value="G-PROTEIN COUPLED RECEPTOR"/>
    <property type="match status" value="1"/>
</dbReference>
<feature type="transmembrane region" description="Helical" evidence="8">
    <location>
        <begin position="279"/>
        <end position="300"/>
    </location>
</feature>
<keyword evidence="10" id="KW-1185">Reference proteome</keyword>
<dbReference type="InterPro" id="IPR017452">
    <property type="entry name" value="GPCR_Rhodpsn_7TM"/>
</dbReference>
<evidence type="ECO:0000256" key="4">
    <source>
        <dbReference type="ARBA" id="ARBA00023040"/>
    </source>
</evidence>
<feature type="transmembrane region" description="Helical" evidence="8">
    <location>
        <begin position="134"/>
        <end position="157"/>
    </location>
</feature>
<keyword evidence="5 8" id="KW-0472">Membrane</keyword>
<evidence type="ECO:0000313" key="10">
    <source>
        <dbReference type="Proteomes" id="UP000694844"/>
    </source>
</evidence>
<gene>
    <name evidence="11" type="primary">LOC111127025</name>
</gene>
<dbReference type="Proteomes" id="UP000694844">
    <property type="component" value="Chromosome 3"/>
</dbReference>
<dbReference type="SUPFAM" id="SSF81321">
    <property type="entry name" value="Family A G protein-coupled receptor-like"/>
    <property type="match status" value="1"/>
</dbReference>
<evidence type="ECO:0000256" key="7">
    <source>
        <dbReference type="ARBA" id="ARBA00023224"/>
    </source>
</evidence>
<accession>A0A8B8DJE1</accession>
<dbReference type="PRINTS" id="PR00237">
    <property type="entry name" value="GPCRRHODOPSN"/>
</dbReference>
<feature type="transmembrane region" description="Helical" evidence="8">
    <location>
        <begin position="320"/>
        <end position="341"/>
    </location>
</feature>
<keyword evidence="6" id="KW-0675">Receptor</keyword>